<comment type="caution">
    <text evidence="2">The sequence shown here is derived from an EMBL/GenBank/DDBJ whole genome shotgun (WGS) entry which is preliminary data.</text>
</comment>
<protein>
    <submittedName>
        <fullName evidence="2">GNAT family N-acetyltransferase</fullName>
    </submittedName>
</protein>
<dbReference type="GO" id="GO:0016747">
    <property type="term" value="F:acyltransferase activity, transferring groups other than amino-acyl groups"/>
    <property type="evidence" value="ECO:0007669"/>
    <property type="project" value="InterPro"/>
</dbReference>
<name>A0AAW9U0U8_RHIML</name>
<dbReference type="InterPro" id="IPR016181">
    <property type="entry name" value="Acyl_CoA_acyltransferase"/>
</dbReference>
<proteinExistence type="predicted"/>
<dbReference type="Pfam" id="PF00583">
    <property type="entry name" value="Acetyltransf_1"/>
    <property type="match status" value="1"/>
</dbReference>
<dbReference type="PROSITE" id="PS51186">
    <property type="entry name" value="GNAT"/>
    <property type="match status" value="1"/>
</dbReference>
<dbReference type="CDD" id="cd04301">
    <property type="entry name" value="NAT_SF"/>
    <property type="match status" value="1"/>
</dbReference>
<evidence type="ECO:0000313" key="2">
    <source>
        <dbReference type="EMBL" id="MQW37771.1"/>
    </source>
</evidence>
<dbReference type="Gene3D" id="3.40.630.30">
    <property type="match status" value="1"/>
</dbReference>
<reference evidence="2 3" key="1">
    <citation type="journal article" date="2013" name="Genome Biol.">
        <title>Comparative genomics of the core and accessory genomes of 48 Sinorhizobium strains comprising five genospecies.</title>
        <authorList>
            <person name="Sugawara M."/>
            <person name="Epstein B."/>
            <person name="Badgley B.D."/>
            <person name="Unno T."/>
            <person name="Xu L."/>
            <person name="Reese J."/>
            <person name="Gyaneshwar P."/>
            <person name="Denny R."/>
            <person name="Mudge J."/>
            <person name="Bharti A.K."/>
            <person name="Farmer A.D."/>
            <person name="May G.D."/>
            <person name="Woodward J.E."/>
            <person name="Medigue C."/>
            <person name="Vallenet D."/>
            <person name="Lajus A."/>
            <person name="Rouy Z."/>
            <person name="Martinez-Vaz B."/>
            <person name="Tiffin P."/>
            <person name="Young N.D."/>
            <person name="Sadowsky M.J."/>
        </authorList>
    </citation>
    <scope>NUCLEOTIDE SEQUENCE [LARGE SCALE GENOMIC DNA]</scope>
    <source>
        <strain evidence="2 3">N6B1</strain>
    </source>
</reference>
<gene>
    <name evidence="2" type="ORF">GHK53_34765</name>
</gene>
<dbReference type="RefSeq" id="WP_153350216.1">
    <property type="nucleotide sequence ID" value="NZ_WISR01000278.1"/>
</dbReference>
<evidence type="ECO:0000313" key="3">
    <source>
        <dbReference type="Proteomes" id="UP000429484"/>
    </source>
</evidence>
<dbReference type="InterPro" id="IPR000182">
    <property type="entry name" value="GNAT_dom"/>
</dbReference>
<organism evidence="2 3">
    <name type="scientific">Rhizobium meliloti</name>
    <name type="common">Ensifer meliloti</name>
    <name type="synonym">Sinorhizobium meliloti</name>
    <dbReference type="NCBI Taxonomy" id="382"/>
    <lineage>
        <taxon>Bacteria</taxon>
        <taxon>Pseudomonadati</taxon>
        <taxon>Pseudomonadota</taxon>
        <taxon>Alphaproteobacteria</taxon>
        <taxon>Hyphomicrobiales</taxon>
        <taxon>Rhizobiaceae</taxon>
        <taxon>Sinorhizobium/Ensifer group</taxon>
        <taxon>Sinorhizobium</taxon>
    </lineage>
</organism>
<accession>A0AAW9U0U8</accession>
<dbReference type="AlphaFoldDB" id="A0AAW9U0U8"/>
<dbReference type="Proteomes" id="UP000429484">
    <property type="component" value="Unassembled WGS sequence"/>
</dbReference>
<dbReference type="SUPFAM" id="SSF55729">
    <property type="entry name" value="Acyl-CoA N-acyltransferases (Nat)"/>
    <property type="match status" value="1"/>
</dbReference>
<dbReference type="EMBL" id="WISR01000278">
    <property type="protein sequence ID" value="MQW37771.1"/>
    <property type="molecule type" value="Genomic_DNA"/>
</dbReference>
<feature type="domain" description="N-acetyltransferase" evidence="1">
    <location>
        <begin position="1"/>
        <end position="96"/>
    </location>
</feature>
<evidence type="ECO:0000259" key="1">
    <source>
        <dbReference type="PROSITE" id="PS51186"/>
    </source>
</evidence>
<sequence length="100" mass="11304">MVAIGEDGKAIGLIIYDCGPENWSISLGYVLPEHRRKHIYTALFYALRDKAQEQGNIFSILSGTHLNNLAAQAAFEAQRRTKEYIMYSYPLKDRGDGKSH</sequence>